<evidence type="ECO:0000256" key="2">
    <source>
        <dbReference type="SAM" id="MobiDB-lite"/>
    </source>
</evidence>
<dbReference type="PROSITE" id="PS50175">
    <property type="entry name" value="ASP_PROT_RETROV"/>
    <property type="match status" value="1"/>
</dbReference>
<feature type="compositionally biased region" description="Basic residues" evidence="2">
    <location>
        <begin position="563"/>
        <end position="572"/>
    </location>
</feature>
<feature type="compositionally biased region" description="Basic and acidic residues" evidence="2">
    <location>
        <begin position="32"/>
        <end position="54"/>
    </location>
</feature>
<evidence type="ECO:0000259" key="3">
    <source>
        <dbReference type="PROSITE" id="PS50175"/>
    </source>
</evidence>
<dbReference type="Pfam" id="PF13975">
    <property type="entry name" value="gag-asp_proteas"/>
    <property type="match status" value="1"/>
</dbReference>
<feature type="domain" description="Peptidase A2" evidence="3">
    <location>
        <begin position="282"/>
        <end position="300"/>
    </location>
</feature>
<name>A0A0C2H9G7_9BILA</name>
<dbReference type="EMBL" id="KN726422">
    <property type="protein sequence ID" value="KIH68274.1"/>
    <property type="molecule type" value="Genomic_DNA"/>
</dbReference>
<feature type="region of interest" description="Disordered" evidence="2">
    <location>
        <begin position="1"/>
        <end position="63"/>
    </location>
</feature>
<feature type="region of interest" description="Disordered" evidence="2">
    <location>
        <begin position="510"/>
        <end position="588"/>
    </location>
</feature>
<gene>
    <name evidence="4" type="ORF">ANCDUO_01394</name>
</gene>
<dbReference type="PANTHER" id="PTHR36943:SF1">
    <property type="entry name" value="CCHC-TYPE DOMAIN-CONTAINING PROTEIN"/>
    <property type="match status" value="1"/>
</dbReference>
<dbReference type="SUPFAM" id="SSF50630">
    <property type="entry name" value="Acid proteases"/>
    <property type="match status" value="1"/>
</dbReference>
<accession>A0A0C2H9G7</accession>
<protein>
    <recommendedName>
        <fullName evidence="3">Peptidase A2 domain-containing protein</fullName>
    </recommendedName>
</protein>
<evidence type="ECO:0000313" key="4">
    <source>
        <dbReference type="EMBL" id="KIH68274.1"/>
    </source>
</evidence>
<dbReference type="InterPro" id="IPR001995">
    <property type="entry name" value="Peptidase_A2_cat"/>
</dbReference>
<proteinExistence type="predicted"/>
<dbReference type="OrthoDB" id="5858030at2759"/>
<dbReference type="InterPro" id="IPR021109">
    <property type="entry name" value="Peptidase_aspartic_dom_sf"/>
</dbReference>
<keyword evidence="5" id="KW-1185">Reference proteome</keyword>
<keyword evidence="1" id="KW-0378">Hydrolase</keyword>
<reference evidence="4 5" key="1">
    <citation type="submission" date="2013-12" db="EMBL/GenBank/DDBJ databases">
        <title>Draft genome of the parsitic nematode Ancylostoma duodenale.</title>
        <authorList>
            <person name="Mitreva M."/>
        </authorList>
    </citation>
    <scope>NUCLEOTIDE SEQUENCE [LARGE SCALE GENOMIC DNA]</scope>
    <source>
        <strain evidence="4 5">Zhejiang</strain>
    </source>
</reference>
<dbReference type="AlphaFoldDB" id="A0A0C2H9G7"/>
<dbReference type="PANTHER" id="PTHR36943">
    <property type="entry name" value="CCHC-TYPE DOMAIN-CONTAINING PROTEIN"/>
    <property type="match status" value="1"/>
</dbReference>
<feature type="compositionally biased region" description="Basic and acidic residues" evidence="2">
    <location>
        <begin position="527"/>
        <end position="553"/>
    </location>
</feature>
<evidence type="ECO:0000256" key="1">
    <source>
        <dbReference type="ARBA" id="ARBA00022801"/>
    </source>
</evidence>
<dbReference type="Proteomes" id="UP000054047">
    <property type="component" value="Unassembled WGS sequence"/>
</dbReference>
<organism evidence="4 5">
    <name type="scientific">Ancylostoma duodenale</name>
    <dbReference type="NCBI Taxonomy" id="51022"/>
    <lineage>
        <taxon>Eukaryota</taxon>
        <taxon>Metazoa</taxon>
        <taxon>Ecdysozoa</taxon>
        <taxon>Nematoda</taxon>
        <taxon>Chromadorea</taxon>
        <taxon>Rhabditida</taxon>
        <taxon>Rhabditina</taxon>
        <taxon>Rhabditomorpha</taxon>
        <taxon>Strongyloidea</taxon>
        <taxon>Ancylostomatidae</taxon>
        <taxon>Ancylostomatinae</taxon>
        <taxon>Ancylostoma</taxon>
    </lineage>
</organism>
<dbReference type="GO" id="GO:0004190">
    <property type="term" value="F:aspartic-type endopeptidase activity"/>
    <property type="evidence" value="ECO:0007669"/>
    <property type="project" value="InterPro"/>
</dbReference>
<dbReference type="Gene3D" id="2.40.70.10">
    <property type="entry name" value="Acid Proteases"/>
    <property type="match status" value="1"/>
</dbReference>
<sequence length="588" mass="68033">MVSLGLVMVPTNHLQRPSSGDQGFRRKKTGIQKKEDRDSEKRRSEESRMPRATEDEPSESQLEKVMVTMVEQMRLQHKEMKTLFAALAPAQGTAIQEISKDQYDQLSKDVQKFVSDEEAGNTFAYWYKGQQEALILMKLDEDAYRKYADDFLPMPPHGIDFETTVANLQKLFASKKTLIRRRYECLRITCPPLTTSYGPFRDYANTIKPVDEDAQLKELDYTALKTLQSTCPLLSYDTGQKMRQRPRRRSYHRKRSQCKNVVTFAAENARTYLDVTIRGRSLRFHLDTGADITLISRRTWKQLGCPTLETWLTPVKTADGTPMKIDGPYSCRLCWITEWKDLSSGSRCIFEVAGSLRDVVIVNHCNVKRTQNVVRTIRQPKSDRVRQRNAVHSEGVPVLSTNTLCVDTWTSVSSRDVSRAPDENAVDSAEGISERRKNTQWKMEEQFNRHHGAQKRSYQMGDRAWVRDYRPGRGKWIPARVKKRYGQAVYDVLTEEGDLWRRHANQMRGEEQHWKSCENTDASDLPFHQEDRRYKDVEDTITDAKDNAEDRGATKVPPSPRTRPARQRRPPSRLRVDSKMKTAWSVMV</sequence>
<feature type="compositionally biased region" description="Polar residues" evidence="2">
    <location>
        <begin position="12"/>
        <end position="21"/>
    </location>
</feature>
<evidence type="ECO:0000313" key="5">
    <source>
        <dbReference type="Proteomes" id="UP000054047"/>
    </source>
</evidence>
<dbReference type="GO" id="GO:0006508">
    <property type="term" value="P:proteolysis"/>
    <property type="evidence" value="ECO:0007669"/>
    <property type="project" value="InterPro"/>
</dbReference>